<keyword evidence="2" id="KW-0808">Transferase</keyword>
<comment type="caution">
    <text evidence="8">The sequence shown here is derived from an EMBL/GenBank/DDBJ whole genome shotgun (WGS) entry which is preliminary data.</text>
</comment>
<dbReference type="InterPro" id="IPR038063">
    <property type="entry name" value="Transpep_catalytic_dom"/>
</dbReference>
<dbReference type="GO" id="GO:0018104">
    <property type="term" value="P:peptidoglycan-protein cross-linking"/>
    <property type="evidence" value="ECO:0007669"/>
    <property type="project" value="TreeGrafter"/>
</dbReference>
<evidence type="ECO:0000256" key="2">
    <source>
        <dbReference type="ARBA" id="ARBA00022679"/>
    </source>
</evidence>
<dbReference type="EMBL" id="JACCBN010000001">
    <property type="protein sequence ID" value="NYD38985.1"/>
    <property type="molecule type" value="Genomic_DNA"/>
</dbReference>
<dbReference type="PROSITE" id="PS52029">
    <property type="entry name" value="LD_TPASE"/>
    <property type="match status" value="1"/>
</dbReference>
<proteinExistence type="predicted"/>
<feature type="active site" description="Proton donor/acceptor" evidence="6">
    <location>
        <position position="147"/>
    </location>
</feature>
<evidence type="ECO:0000256" key="1">
    <source>
        <dbReference type="ARBA" id="ARBA00004752"/>
    </source>
</evidence>
<accession>A0A7Y9E0U8</accession>
<keyword evidence="5 6" id="KW-0961">Cell wall biogenesis/degradation</keyword>
<feature type="active site" description="Nucleophile" evidence="6">
    <location>
        <position position="158"/>
    </location>
</feature>
<dbReference type="UniPathway" id="UPA00219"/>
<dbReference type="InterPro" id="IPR050979">
    <property type="entry name" value="LD-transpeptidase"/>
</dbReference>
<dbReference type="SUPFAM" id="SSF141523">
    <property type="entry name" value="L,D-transpeptidase catalytic domain-like"/>
    <property type="match status" value="1"/>
</dbReference>
<evidence type="ECO:0000256" key="3">
    <source>
        <dbReference type="ARBA" id="ARBA00022960"/>
    </source>
</evidence>
<dbReference type="GO" id="GO:0016740">
    <property type="term" value="F:transferase activity"/>
    <property type="evidence" value="ECO:0007669"/>
    <property type="project" value="UniProtKB-KW"/>
</dbReference>
<dbReference type="GO" id="GO:0005576">
    <property type="term" value="C:extracellular region"/>
    <property type="evidence" value="ECO:0007669"/>
    <property type="project" value="TreeGrafter"/>
</dbReference>
<dbReference type="GO" id="GO:0071555">
    <property type="term" value="P:cell wall organization"/>
    <property type="evidence" value="ECO:0007669"/>
    <property type="project" value="UniProtKB-UniRule"/>
</dbReference>
<comment type="pathway">
    <text evidence="1 6">Cell wall biogenesis; peptidoglycan biosynthesis.</text>
</comment>
<evidence type="ECO:0000256" key="4">
    <source>
        <dbReference type="ARBA" id="ARBA00022984"/>
    </source>
</evidence>
<dbReference type="RefSeq" id="WP_246325647.1">
    <property type="nucleotide sequence ID" value="NZ_BAABHP010000019.1"/>
</dbReference>
<evidence type="ECO:0000259" key="7">
    <source>
        <dbReference type="PROSITE" id="PS52029"/>
    </source>
</evidence>
<dbReference type="PANTHER" id="PTHR30582">
    <property type="entry name" value="L,D-TRANSPEPTIDASE"/>
    <property type="match status" value="1"/>
</dbReference>
<dbReference type="Gene3D" id="2.40.440.10">
    <property type="entry name" value="L,D-transpeptidase catalytic domain-like"/>
    <property type="match status" value="1"/>
</dbReference>
<keyword evidence="9" id="KW-1185">Reference proteome</keyword>
<dbReference type="AlphaFoldDB" id="A0A7Y9E0U8"/>
<name>A0A7Y9E0U8_9PSEU</name>
<dbReference type="GO" id="GO:0071972">
    <property type="term" value="F:peptidoglycan L,D-transpeptidase activity"/>
    <property type="evidence" value="ECO:0007669"/>
    <property type="project" value="TreeGrafter"/>
</dbReference>
<keyword evidence="4 6" id="KW-0573">Peptidoglycan synthesis</keyword>
<gene>
    <name evidence="8" type="ORF">BJ983_005087</name>
</gene>
<keyword evidence="3 6" id="KW-0133">Cell shape</keyword>
<dbReference type="Pfam" id="PF03734">
    <property type="entry name" value="YkuD"/>
    <property type="match status" value="1"/>
</dbReference>
<evidence type="ECO:0000256" key="6">
    <source>
        <dbReference type="PROSITE-ProRule" id="PRU01373"/>
    </source>
</evidence>
<sequence length="183" mass="19496">MPARRVAGAWTIERGSLSKGRHRQQQRPGTGRFVLSAAAIGMGLVQASGIAAAAAPAGTAPGVGGTPCTTKAIKACVDLSENKAWLLDGQGKVVYGPVDNSHGGKGHETPVGDFIVQRKDQYHVSQEFEGAKMPYAVFFDGNGRAFHQGTLDRQSAGCVRLNETDAKRFFEHLNPNDRVQIVP</sequence>
<protein>
    <recommendedName>
        <fullName evidence="7">L,D-TPase catalytic domain-containing protein</fullName>
    </recommendedName>
</protein>
<dbReference type="PANTHER" id="PTHR30582:SF2">
    <property type="entry name" value="L,D-TRANSPEPTIDASE YCIB-RELATED"/>
    <property type="match status" value="1"/>
</dbReference>
<evidence type="ECO:0000313" key="8">
    <source>
        <dbReference type="EMBL" id="NYD38985.1"/>
    </source>
</evidence>
<reference evidence="8 9" key="1">
    <citation type="submission" date="2020-07" db="EMBL/GenBank/DDBJ databases">
        <title>Sequencing the genomes of 1000 actinobacteria strains.</title>
        <authorList>
            <person name="Klenk H.-P."/>
        </authorList>
    </citation>
    <scope>NUCLEOTIDE SEQUENCE [LARGE SCALE GENOMIC DNA]</scope>
    <source>
        <strain evidence="8 9">DSM 45772</strain>
    </source>
</reference>
<dbReference type="GO" id="GO:0008360">
    <property type="term" value="P:regulation of cell shape"/>
    <property type="evidence" value="ECO:0007669"/>
    <property type="project" value="UniProtKB-UniRule"/>
</dbReference>
<dbReference type="InterPro" id="IPR005490">
    <property type="entry name" value="LD_TPept_cat_dom"/>
</dbReference>
<dbReference type="Proteomes" id="UP000535890">
    <property type="component" value="Unassembled WGS sequence"/>
</dbReference>
<dbReference type="CDD" id="cd16913">
    <property type="entry name" value="YkuD_like"/>
    <property type="match status" value="1"/>
</dbReference>
<evidence type="ECO:0000256" key="5">
    <source>
        <dbReference type="ARBA" id="ARBA00023316"/>
    </source>
</evidence>
<organism evidence="8 9">
    <name type="scientific">Actinomycetospora corticicola</name>
    <dbReference type="NCBI Taxonomy" id="663602"/>
    <lineage>
        <taxon>Bacteria</taxon>
        <taxon>Bacillati</taxon>
        <taxon>Actinomycetota</taxon>
        <taxon>Actinomycetes</taxon>
        <taxon>Pseudonocardiales</taxon>
        <taxon>Pseudonocardiaceae</taxon>
        <taxon>Actinomycetospora</taxon>
    </lineage>
</organism>
<feature type="domain" description="L,D-TPase catalytic" evidence="7">
    <location>
        <begin position="73"/>
        <end position="182"/>
    </location>
</feature>
<evidence type="ECO:0000313" key="9">
    <source>
        <dbReference type="Proteomes" id="UP000535890"/>
    </source>
</evidence>